<evidence type="ECO:0000313" key="3">
    <source>
        <dbReference type="Proteomes" id="UP000693970"/>
    </source>
</evidence>
<organism evidence="2 3">
    <name type="scientific">Nitzschia inconspicua</name>
    <dbReference type="NCBI Taxonomy" id="303405"/>
    <lineage>
        <taxon>Eukaryota</taxon>
        <taxon>Sar</taxon>
        <taxon>Stramenopiles</taxon>
        <taxon>Ochrophyta</taxon>
        <taxon>Bacillariophyta</taxon>
        <taxon>Bacillariophyceae</taxon>
        <taxon>Bacillariophycidae</taxon>
        <taxon>Bacillariales</taxon>
        <taxon>Bacillariaceae</taxon>
        <taxon>Nitzschia</taxon>
    </lineage>
</organism>
<dbReference type="EMBL" id="JAGRRH010000020">
    <property type="protein sequence ID" value="KAG7347971.1"/>
    <property type="molecule type" value="Genomic_DNA"/>
</dbReference>
<dbReference type="Proteomes" id="UP000693970">
    <property type="component" value="Unassembled WGS sequence"/>
</dbReference>
<reference evidence="2" key="1">
    <citation type="journal article" date="2021" name="Sci. Rep.">
        <title>Diploid genomic architecture of Nitzschia inconspicua, an elite biomass production diatom.</title>
        <authorList>
            <person name="Oliver A."/>
            <person name="Podell S."/>
            <person name="Pinowska A."/>
            <person name="Traller J.C."/>
            <person name="Smith S.R."/>
            <person name="McClure R."/>
            <person name="Beliaev A."/>
            <person name="Bohutskyi P."/>
            <person name="Hill E.A."/>
            <person name="Rabines A."/>
            <person name="Zheng H."/>
            <person name="Allen L.Z."/>
            <person name="Kuo A."/>
            <person name="Grigoriev I.V."/>
            <person name="Allen A.E."/>
            <person name="Hazlebeck D."/>
            <person name="Allen E.E."/>
        </authorList>
    </citation>
    <scope>NUCLEOTIDE SEQUENCE</scope>
    <source>
        <strain evidence="2">Hildebrandi</strain>
    </source>
</reference>
<proteinExistence type="predicted"/>
<feature type="compositionally biased region" description="Low complexity" evidence="1">
    <location>
        <begin position="54"/>
        <end position="91"/>
    </location>
</feature>
<keyword evidence="3" id="KW-1185">Reference proteome</keyword>
<comment type="caution">
    <text evidence="2">The sequence shown here is derived from an EMBL/GenBank/DDBJ whole genome shotgun (WGS) entry which is preliminary data.</text>
</comment>
<gene>
    <name evidence="2" type="ORF">IV203_016676</name>
</gene>
<evidence type="ECO:0000256" key="1">
    <source>
        <dbReference type="SAM" id="MobiDB-lite"/>
    </source>
</evidence>
<feature type="region of interest" description="Disordered" evidence="1">
    <location>
        <begin position="446"/>
        <end position="465"/>
    </location>
</feature>
<dbReference type="AlphaFoldDB" id="A0A9K3KR01"/>
<evidence type="ECO:0000313" key="2">
    <source>
        <dbReference type="EMBL" id="KAG7347971.1"/>
    </source>
</evidence>
<accession>A0A9K3KR01</accession>
<name>A0A9K3KR01_9STRA</name>
<reference evidence="2" key="2">
    <citation type="submission" date="2021-04" db="EMBL/GenBank/DDBJ databases">
        <authorList>
            <person name="Podell S."/>
        </authorList>
    </citation>
    <scope>NUCLEOTIDE SEQUENCE</scope>
    <source>
        <strain evidence="2">Hildebrandi</strain>
    </source>
</reference>
<feature type="region of interest" description="Disordered" evidence="1">
    <location>
        <begin position="202"/>
        <end position="227"/>
    </location>
</feature>
<dbReference type="OrthoDB" id="49389at2759"/>
<feature type="compositionally biased region" description="Low complexity" evidence="1">
    <location>
        <begin position="206"/>
        <end position="227"/>
    </location>
</feature>
<sequence length="540" mass="60188">MSSEETITSSSNVAATIRNNNNNIVVGQHRAPEETVHMNVLGRDASDNAEQQDSSSFSSHKSLTRSQRTVLAAAAATTTSVNNSSSSSSSSRHSYENMDVASQQQQQQVPSPTRWKTAATPAAVHPLHDRPAITEPITGPDSAASCTNNTSHNGSYKWFSKLSWGNTDNNRENDHTNDYECLKGPSPQHAPAVFTKRAGRRKISPSTNNNGLLGRGLLDNNSSSTDSSIINDGLSTASSGNANITIEDQLRQDCSFFYQGMDGGMSMNIQTSSQLLQQQQHGPPPQRFLSSTSSLAAMSRRRVMSSRDGALFMNRYEQLNQDMNFDSDEEWGHGNRNATRNLRRQQRQQLAPNDLFLDENVDFSAYQQHNPDSVITDGMKTSSLFYEQNGRVLMRLPRDMVKLIMDHDLEPGILSVEQWRRRDEVERQEREAQRQLEQCNIIDPLTTQVGGHQHPPTTRNAPSSSVGLADLPELHYVMTVPDDLYRRVVSEISMEVFPPYWGFFKCCNHESDRADIKLALAILGLVLFLLMVGSIEWPTD</sequence>
<feature type="region of interest" description="Disordered" evidence="1">
    <location>
        <begin position="46"/>
        <end position="125"/>
    </location>
</feature>
<protein>
    <submittedName>
        <fullName evidence="2">Uncharacterized protein</fullName>
    </submittedName>
</protein>